<dbReference type="AlphaFoldDB" id="A0A1T5DQG6"/>
<proteinExistence type="predicted"/>
<sequence>MKKKLLSMFSILLLLSSCSTQDEPTLAPPVDAKTYTVSFGLAGEITSITDSPLTRAVSNDLYGIQVYSTPDSSYAGGAYQSERPYAYGLFDDKAKMSIKLLAGYKYRFICTMIVDAKSKLYYWGNYYYTWPFYIHNGNNNQPELSIFNYSTDNAISGLISGSSQIKDSIGGYNNYGRPNTDRYFGETRDYVPTKNSTVTINMNRMVFGAKFVAEGMESGKLFIQMESSPLLTLEAPNTEVQDIFTFSSVYSPGWIDPMSGEFIDYSEDISVSINWLNADSVKVPIASQNIRFTRNKLTTIKVRVQDSTMANSIGITTEDKPMAAGDTITIGGGSSTDTPINPVP</sequence>
<feature type="chain" id="PRO_5012414071" description="Fimbrillin-like" evidence="1">
    <location>
        <begin position="23"/>
        <end position="344"/>
    </location>
</feature>
<evidence type="ECO:0008006" key="4">
    <source>
        <dbReference type="Google" id="ProtNLM"/>
    </source>
</evidence>
<dbReference type="RefSeq" id="WP_139376640.1">
    <property type="nucleotide sequence ID" value="NZ_FUYQ01000020.1"/>
</dbReference>
<evidence type="ECO:0000313" key="3">
    <source>
        <dbReference type="Proteomes" id="UP000190852"/>
    </source>
</evidence>
<feature type="signal peptide" evidence="1">
    <location>
        <begin position="1"/>
        <end position="22"/>
    </location>
</feature>
<name>A0A1T5DQG6_9BACT</name>
<accession>A0A1T5DQG6</accession>
<organism evidence="2 3">
    <name type="scientific">Parabacteroides chartae</name>
    <dbReference type="NCBI Taxonomy" id="1037355"/>
    <lineage>
        <taxon>Bacteria</taxon>
        <taxon>Pseudomonadati</taxon>
        <taxon>Bacteroidota</taxon>
        <taxon>Bacteroidia</taxon>
        <taxon>Bacteroidales</taxon>
        <taxon>Tannerellaceae</taxon>
        <taxon>Parabacteroides</taxon>
    </lineage>
</organism>
<dbReference type="PROSITE" id="PS51257">
    <property type="entry name" value="PROKAR_LIPOPROTEIN"/>
    <property type="match status" value="1"/>
</dbReference>
<evidence type="ECO:0000256" key="1">
    <source>
        <dbReference type="SAM" id="SignalP"/>
    </source>
</evidence>
<dbReference type="Proteomes" id="UP000190852">
    <property type="component" value="Unassembled WGS sequence"/>
</dbReference>
<dbReference type="EMBL" id="FUYQ01000020">
    <property type="protein sequence ID" value="SKB73958.1"/>
    <property type="molecule type" value="Genomic_DNA"/>
</dbReference>
<protein>
    <recommendedName>
        <fullName evidence="4">Fimbrillin-like</fullName>
    </recommendedName>
</protein>
<evidence type="ECO:0000313" key="2">
    <source>
        <dbReference type="EMBL" id="SKB73958.1"/>
    </source>
</evidence>
<reference evidence="3" key="1">
    <citation type="submission" date="2017-02" db="EMBL/GenBank/DDBJ databases">
        <authorList>
            <person name="Varghese N."/>
            <person name="Submissions S."/>
        </authorList>
    </citation>
    <scope>NUCLEOTIDE SEQUENCE [LARGE SCALE GENOMIC DNA]</scope>
    <source>
        <strain evidence="3">DSM 24967</strain>
    </source>
</reference>
<keyword evidence="1" id="KW-0732">Signal</keyword>
<gene>
    <name evidence="2" type="ORF">SAMN05660349_02586</name>
</gene>
<keyword evidence="3" id="KW-1185">Reference proteome</keyword>